<evidence type="ECO:0000313" key="5">
    <source>
        <dbReference type="EMBL" id="MBU9700108.1"/>
    </source>
</evidence>
<dbReference type="InterPro" id="IPR028081">
    <property type="entry name" value="Leu-bd"/>
</dbReference>
<evidence type="ECO:0000256" key="3">
    <source>
        <dbReference type="ARBA" id="ARBA00022970"/>
    </source>
</evidence>
<dbReference type="SUPFAM" id="SSF53822">
    <property type="entry name" value="Periplasmic binding protein-like I"/>
    <property type="match status" value="1"/>
</dbReference>
<dbReference type="Gene3D" id="3.40.50.2300">
    <property type="match status" value="2"/>
</dbReference>
<dbReference type="PANTHER" id="PTHR30483:SF6">
    <property type="entry name" value="PERIPLASMIC BINDING PROTEIN OF ABC TRANSPORTER FOR NATURAL AMINO ACIDS"/>
    <property type="match status" value="1"/>
</dbReference>
<keyword evidence="3" id="KW-0813">Transport</keyword>
<organism evidence="5 6">
    <name type="scientific">Paragemmobacter amnigenus</name>
    <dbReference type="NCBI Taxonomy" id="2852097"/>
    <lineage>
        <taxon>Bacteria</taxon>
        <taxon>Pseudomonadati</taxon>
        <taxon>Pseudomonadota</taxon>
        <taxon>Alphaproteobacteria</taxon>
        <taxon>Rhodobacterales</taxon>
        <taxon>Paracoccaceae</taxon>
        <taxon>Paragemmobacter</taxon>
    </lineage>
</organism>
<keyword evidence="2" id="KW-0732">Signal</keyword>
<dbReference type="InterPro" id="IPR051010">
    <property type="entry name" value="BCAA_transport"/>
</dbReference>
<evidence type="ECO:0000259" key="4">
    <source>
        <dbReference type="Pfam" id="PF13458"/>
    </source>
</evidence>
<comment type="similarity">
    <text evidence="1">Belongs to the leucine-binding protein family.</text>
</comment>
<reference evidence="5 6" key="1">
    <citation type="submission" date="2021-06" db="EMBL/GenBank/DDBJ databases">
        <title>Rhodobacteraceae bacterium strain HSP-20.</title>
        <authorList>
            <person name="Chen W.-M."/>
        </authorList>
    </citation>
    <scope>NUCLEOTIDE SEQUENCE [LARGE SCALE GENOMIC DNA]</scope>
    <source>
        <strain evidence="5 6">HSP-20</strain>
    </source>
</reference>
<evidence type="ECO:0000313" key="6">
    <source>
        <dbReference type="Proteomes" id="UP000731907"/>
    </source>
</evidence>
<name>A0ABS6J8N7_9RHOB</name>
<dbReference type="RefSeq" id="WP_161764162.1">
    <property type="nucleotide sequence ID" value="NZ_JAAATX020000019.1"/>
</dbReference>
<proteinExistence type="inferred from homology"/>
<dbReference type="InterPro" id="IPR006311">
    <property type="entry name" value="TAT_signal"/>
</dbReference>
<comment type="caution">
    <text evidence="5">The sequence shown here is derived from an EMBL/GenBank/DDBJ whole genome shotgun (WGS) entry which is preliminary data.</text>
</comment>
<accession>A0ABS6J8N7</accession>
<keyword evidence="3" id="KW-0029">Amino-acid transport</keyword>
<dbReference type="CDD" id="cd06336">
    <property type="entry name" value="PBP1_ABC_ligand_binding-like"/>
    <property type="match status" value="1"/>
</dbReference>
<dbReference type="PANTHER" id="PTHR30483">
    <property type="entry name" value="LEUCINE-SPECIFIC-BINDING PROTEIN"/>
    <property type="match status" value="1"/>
</dbReference>
<dbReference type="InterPro" id="IPR028082">
    <property type="entry name" value="Peripla_BP_I"/>
</dbReference>
<protein>
    <submittedName>
        <fullName evidence="5">ABC transporter substrate-binding protein</fullName>
    </submittedName>
</protein>
<dbReference type="Pfam" id="PF13458">
    <property type="entry name" value="Peripla_BP_6"/>
    <property type="match status" value="1"/>
</dbReference>
<evidence type="ECO:0000256" key="2">
    <source>
        <dbReference type="ARBA" id="ARBA00022729"/>
    </source>
</evidence>
<evidence type="ECO:0000256" key="1">
    <source>
        <dbReference type="ARBA" id="ARBA00010062"/>
    </source>
</evidence>
<feature type="domain" description="Leucine-binding protein" evidence="4">
    <location>
        <begin position="38"/>
        <end position="384"/>
    </location>
</feature>
<dbReference type="Proteomes" id="UP000731907">
    <property type="component" value="Unassembled WGS sequence"/>
</dbReference>
<gene>
    <name evidence="5" type="ORF">GU927_019895</name>
</gene>
<keyword evidence="6" id="KW-1185">Reference proteome</keyword>
<sequence length="425" mass="46394">MKVTFDRRKFLAGSASILAGTTFGIALPTSARAGEKIVKVGAITPLTGDAAGWGVPAFQGYKLWADLTNEAGGIKVGDDTYMVEVEVWDDEFLASKALTGAKKLVGDDHVDLVTLLCSTPVVAVQPYLTEQKVLSATTCTTDLSPDSSYLLSVGEVHPFYIPPSVNWLAKNRPELKTVAILSQDDELGVPSIATYALAFQQNNIETVHTELFPLATLDFAPVISAALAKNPDILCFDTAYPDFMNLMIEQAYQQGFKGQMMSVTLDNYPQLIEKTSKEFMEGFVFLFPDFDDPRLMEADINFANPGVFYARYNEAFPGAWTSQSWTYAAVLEIWKKGVEAAGSVNSTDVYAALQAMDKPPHIFGDAKWWGADVFGVNNALIGRWPVVQLQDGKAKIVEMGDVAGWLAENEAVVLETLREVGMLPN</sequence>
<dbReference type="EMBL" id="JAAATX020000019">
    <property type="protein sequence ID" value="MBU9700108.1"/>
    <property type="molecule type" value="Genomic_DNA"/>
</dbReference>
<dbReference type="PROSITE" id="PS51318">
    <property type="entry name" value="TAT"/>
    <property type="match status" value="1"/>
</dbReference>